<organism evidence="2 3">
    <name type="scientific">Paragonimus heterotremus</name>
    <dbReference type="NCBI Taxonomy" id="100268"/>
    <lineage>
        <taxon>Eukaryota</taxon>
        <taxon>Metazoa</taxon>
        <taxon>Spiralia</taxon>
        <taxon>Lophotrochozoa</taxon>
        <taxon>Platyhelminthes</taxon>
        <taxon>Trematoda</taxon>
        <taxon>Digenea</taxon>
        <taxon>Plagiorchiida</taxon>
        <taxon>Troglotremata</taxon>
        <taxon>Troglotrematidae</taxon>
        <taxon>Paragonimus</taxon>
    </lineage>
</organism>
<dbReference type="OrthoDB" id="6264690at2759"/>
<feature type="compositionally biased region" description="Polar residues" evidence="1">
    <location>
        <begin position="257"/>
        <end position="267"/>
    </location>
</feature>
<name>A0A8J4T6C5_9TREM</name>
<feature type="region of interest" description="Disordered" evidence="1">
    <location>
        <begin position="226"/>
        <end position="267"/>
    </location>
</feature>
<protein>
    <submittedName>
        <fullName evidence="2">Uncharacterized protein</fullName>
    </submittedName>
</protein>
<accession>A0A8J4T6C5</accession>
<dbReference type="AlphaFoldDB" id="A0A8J4T6C5"/>
<evidence type="ECO:0000313" key="2">
    <source>
        <dbReference type="EMBL" id="KAF5396299.1"/>
    </source>
</evidence>
<reference evidence="2" key="1">
    <citation type="submission" date="2019-05" db="EMBL/GenBank/DDBJ databases">
        <title>Annotation for the trematode Paragonimus heterotremus.</title>
        <authorList>
            <person name="Choi Y.-J."/>
        </authorList>
    </citation>
    <scope>NUCLEOTIDE SEQUENCE</scope>
    <source>
        <strain evidence="2">LC</strain>
    </source>
</reference>
<evidence type="ECO:0000313" key="3">
    <source>
        <dbReference type="Proteomes" id="UP000748531"/>
    </source>
</evidence>
<comment type="caution">
    <text evidence="2">The sequence shown here is derived from an EMBL/GenBank/DDBJ whole genome shotgun (WGS) entry which is preliminary data.</text>
</comment>
<proteinExistence type="predicted"/>
<sequence length="267" mass="28769">MRTTCLNANKVGVTLSKTKKHLIPVVGRHSAKGAARRRNLSTHITSRLSPCPEEELVVGSAELNPTSVPDNHTTLLVHSRPCSPSADVTNRDFSLIGATHLLPPYGFGHRPVMPPGPPTSPVPSPPPPGAPVLIASATAQSSSLTLDLLPDIHVEDSPAYLLSTRKPTMPNVPAVLRNCLRKRRNAICGTSALGQGLKEFFASYVMSHLTESMTSSLNLDANPVADLRPQQRQQHPTSSAHRSRRRRRSTPTVCSSLATEMDTTPID</sequence>
<dbReference type="EMBL" id="LUCH01008559">
    <property type="protein sequence ID" value="KAF5396299.1"/>
    <property type="molecule type" value="Genomic_DNA"/>
</dbReference>
<evidence type="ECO:0000256" key="1">
    <source>
        <dbReference type="SAM" id="MobiDB-lite"/>
    </source>
</evidence>
<dbReference type="Proteomes" id="UP000748531">
    <property type="component" value="Unassembled WGS sequence"/>
</dbReference>
<keyword evidence="3" id="KW-1185">Reference proteome</keyword>
<gene>
    <name evidence="2" type="ORF">PHET_11012</name>
</gene>